<organism evidence="2 3">
    <name type="scientific">Aspergillus glaucus CBS 516.65</name>
    <dbReference type="NCBI Taxonomy" id="1160497"/>
    <lineage>
        <taxon>Eukaryota</taxon>
        <taxon>Fungi</taxon>
        <taxon>Dikarya</taxon>
        <taxon>Ascomycota</taxon>
        <taxon>Pezizomycotina</taxon>
        <taxon>Eurotiomycetes</taxon>
        <taxon>Eurotiomycetidae</taxon>
        <taxon>Eurotiales</taxon>
        <taxon>Aspergillaceae</taxon>
        <taxon>Aspergillus</taxon>
        <taxon>Aspergillus subgen. Aspergillus</taxon>
    </lineage>
</organism>
<dbReference type="EMBL" id="KV878895">
    <property type="protein sequence ID" value="OJJ85340.1"/>
    <property type="molecule type" value="Genomic_DNA"/>
</dbReference>
<feature type="region of interest" description="Disordered" evidence="1">
    <location>
        <begin position="257"/>
        <end position="292"/>
    </location>
</feature>
<sequence length="292" mass="33210">MPHQWELRSRKPKQLTDEGQADEQERNLDGYKIPYLKIPVNYSELNELIIRANLYGKTIHDMIQEAMFSGSKVSDLQYVMFRSVAEPYIPSTKLDTRLSIYGLERVWGLTKKIVGKSAKFMNLIIIVRENIDVSTLNERIEIWPGAFKPIRELREQIFGIGAARQPRRRPAKRKHQEMSNFSEASEYPPDAEDESPVNAALILSLQSLTSLVEEAKVQWVLNHFEFNPTFKSVAFTTMTDGGLRHISTHKIEDIFRGQENGQSQGADCDTEAGNGRNGRLAVGKRHSPAPVQ</sequence>
<proteinExistence type="predicted"/>
<dbReference type="AlphaFoldDB" id="A0A1L9VN83"/>
<keyword evidence="3" id="KW-1185">Reference proteome</keyword>
<dbReference type="Proteomes" id="UP000184300">
    <property type="component" value="Unassembled WGS sequence"/>
</dbReference>
<feature type="region of interest" description="Disordered" evidence="1">
    <location>
        <begin position="1"/>
        <end position="23"/>
    </location>
</feature>
<evidence type="ECO:0000313" key="2">
    <source>
        <dbReference type="EMBL" id="OJJ85340.1"/>
    </source>
</evidence>
<dbReference type="VEuPathDB" id="FungiDB:ASPGLDRAFT_34953"/>
<dbReference type="GeneID" id="34460750"/>
<name>A0A1L9VN83_ASPGL</name>
<dbReference type="OrthoDB" id="4471849at2759"/>
<protein>
    <submittedName>
        <fullName evidence="2">Uncharacterized protein</fullName>
    </submittedName>
</protein>
<feature type="region of interest" description="Disordered" evidence="1">
    <location>
        <begin position="164"/>
        <end position="193"/>
    </location>
</feature>
<evidence type="ECO:0000256" key="1">
    <source>
        <dbReference type="SAM" id="MobiDB-lite"/>
    </source>
</evidence>
<gene>
    <name evidence="2" type="ORF">ASPGLDRAFT_34953</name>
</gene>
<accession>A0A1L9VN83</accession>
<evidence type="ECO:0000313" key="3">
    <source>
        <dbReference type="Proteomes" id="UP000184300"/>
    </source>
</evidence>
<dbReference type="STRING" id="1160497.A0A1L9VN83"/>
<feature type="compositionally biased region" description="Basic residues" evidence="1">
    <location>
        <begin position="165"/>
        <end position="175"/>
    </location>
</feature>
<reference evidence="3" key="1">
    <citation type="journal article" date="2017" name="Genome Biol.">
        <title>Comparative genomics reveals high biological diversity and specific adaptations in the industrially and medically important fungal genus Aspergillus.</title>
        <authorList>
            <person name="de Vries R.P."/>
            <person name="Riley R."/>
            <person name="Wiebenga A."/>
            <person name="Aguilar-Osorio G."/>
            <person name="Amillis S."/>
            <person name="Uchima C.A."/>
            <person name="Anderluh G."/>
            <person name="Asadollahi M."/>
            <person name="Askin M."/>
            <person name="Barry K."/>
            <person name="Battaglia E."/>
            <person name="Bayram O."/>
            <person name="Benocci T."/>
            <person name="Braus-Stromeyer S.A."/>
            <person name="Caldana C."/>
            <person name="Canovas D."/>
            <person name="Cerqueira G.C."/>
            <person name="Chen F."/>
            <person name="Chen W."/>
            <person name="Choi C."/>
            <person name="Clum A."/>
            <person name="Dos Santos R.A."/>
            <person name="Damasio A.R."/>
            <person name="Diallinas G."/>
            <person name="Emri T."/>
            <person name="Fekete E."/>
            <person name="Flipphi M."/>
            <person name="Freyberg S."/>
            <person name="Gallo A."/>
            <person name="Gournas C."/>
            <person name="Habgood R."/>
            <person name="Hainaut M."/>
            <person name="Harispe M.L."/>
            <person name="Henrissat B."/>
            <person name="Hilden K.S."/>
            <person name="Hope R."/>
            <person name="Hossain A."/>
            <person name="Karabika E."/>
            <person name="Karaffa L."/>
            <person name="Karanyi Z."/>
            <person name="Krasevec N."/>
            <person name="Kuo A."/>
            <person name="Kusch H."/>
            <person name="LaButti K."/>
            <person name="Lagendijk E.L."/>
            <person name="Lapidus A."/>
            <person name="Levasseur A."/>
            <person name="Lindquist E."/>
            <person name="Lipzen A."/>
            <person name="Logrieco A.F."/>
            <person name="MacCabe A."/>
            <person name="Maekelae M.R."/>
            <person name="Malavazi I."/>
            <person name="Melin P."/>
            <person name="Meyer V."/>
            <person name="Mielnichuk N."/>
            <person name="Miskei M."/>
            <person name="Molnar A.P."/>
            <person name="Mule G."/>
            <person name="Ngan C.Y."/>
            <person name="Orejas M."/>
            <person name="Orosz E."/>
            <person name="Ouedraogo J.P."/>
            <person name="Overkamp K.M."/>
            <person name="Park H.-S."/>
            <person name="Perrone G."/>
            <person name="Piumi F."/>
            <person name="Punt P.J."/>
            <person name="Ram A.F."/>
            <person name="Ramon A."/>
            <person name="Rauscher S."/>
            <person name="Record E."/>
            <person name="Riano-Pachon D.M."/>
            <person name="Robert V."/>
            <person name="Roehrig J."/>
            <person name="Ruller R."/>
            <person name="Salamov A."/>
            <person name="Salih N.S."/>
            <person name="Samson R.A."/>
            <person name="Sandor E."/>
            <person name="Sanguinetti M."/>
            <person name="Schuetze T."/>
            <person name="Sepcic K."/>
            <person name="Shelest E."/>
            <person name="Sherlock G."/>
            <person name="Sophianopoulou V."/>
            <person name="Squina F.M."/>
            <person name="Sun H."/>
            <person name="Susca A."/>
            <person name="Todd R.B."/>
            <person name="Tsang A."/>
            <person name="Unkles S.E."/>
            <person name="van de Wiele N."/>
            <person name="van Rossen-Uffink D."/>
            <person name="Oliveira J.V."/>
            <person name="Vesth T.C."/>
            <person name="Visser J."/>
            <person name="Yu J.-H."/>
            <person name="Zhou M."/>
            <person name="Andersen M.R."/>
            <person name="Archer D.B."/>
            <person name="Baker S.E."/>
            <person name="Benoit I."/>
            <person name="Brakhage A.A."/>
            <person name="Braus G.H."/>
            <person name="Fischer R."/>
            <person name="Frisvad J.C."/>
            <person name="Goldman G.H."/>
            <person name="Houbraken J."/>
            <person name="Oakley B."/>
            <person name="Pocsi I."/>
            <person name="Scazzocchio C."/>
            <person name="Seiboth B."/>
            <person name="vanKuyk P.A."/>
            <person name="Wortman J."/>
            <person name="Dyer P.S."/>
            <person name="Grigoriev I.V."/>
        </authorList>
    </citation>
    <scope>NUCLEOTIDE SEQUENCE [LARGE SCALE GENOMIC DNA]</scope>
    <source>
        <strain evidence="3">CBS 516.65</strain>
    </source>
</reference>
<dbReference type="RefSeq" id="XP_022402038.1">
    <property type="nucleotide sequence ID" value="XM_022544489.1"/>
</dbReference>
<feature type="compositionally biased region" description="Basic residues" evidence="1">
    <location>
        <begin position="282"/>
        <end position="292"/>
    </location>
</feature>